<dbReference type="EMBL" id="CAJVQC010038470">
    <property type="protein sequence ID" value="CAG8766242.1"/>
    <property type="molecule type" value="Genomic_DNA"/>
</dbReference>
<name>A0ACA9QVM9_9GLOM</name>
<evidence type="ECO:0000313" key="2">
    <source>
        <dbReference type="Proteomes" id="UP000789920"/>
    </source>
</evidence>
<protein>
    <submittedName>
        <fullName evidence="1">35568_t:CDS:1</fullName>
    </submittedName>
</protein>
<proteinExistence type="predicted"/>
<organism evidence="1 2">
    <name type="scientific">Racocetra persica</name>
    <dbReference type="NCBI Taxonomy" id="160502"/>
    <lineage>
        <taxon>Eukaryota</taxon>
        <taxon>Fungi</taxon>
        <taxon>Fungi incertae sedis</taxon>
        <taxon>Mucoromycota</taxon>
        <taxon>Glomeromycotina</taxon>
        <taxon>Glomeromycetes</taxon>
        <taxon>Diversisporales</taxon>
        <taxon>Gigasporaceae</taxon>
        <taxon>Racocetra</taxon>
    </lineage>
</organism>
<dbReference type="Proteomes" id="UP000789920">
    <property type="component" value="Unassembled WGS sequence"/>
</dbReference>
<gene>
    <name evidence="1" type="ORF">RPERSI_LOCUS15826</name>
</gene>
<reference evidence="1" key="1">
    <citation type="submission" date="2021-06" db="EMBL/GenBank/DDBJ databases">
        <authorList>
            <person name="Kallberg Y."/>
            <person name="Tangrot J."/>
            <person name="Rosling A."/>
        </authorList>
    </citation>
    <scope>NUCLEOTIDE SEQUENCE</scope>
    <source>
        <strain evidence="1">MA461A</strain>
    </source>
</reference>
<feature type="non-terminal residue" evidence="1">
    <location>
        <position position="1"/>
    </location>
</feature>
<feature type="non-terminal residue" evidence="1">
    <location>
        <position position="44"/>
    </location>
</feature>
<comment type="caution">
    <text evidence="1">The sequence shown here is derived from an EMBL/GenBank/DDBJ whole genome shotgun (WGS) entry which is preliminary data.</text>
</comment>
<sequence length="44" mass="4765">SSPNIAMYIGIGIALGAVVIGILGFAIFYVYKKRYLDSNFIPTP</sequence>
<evidence type="ECO:0000313" key="1">
    <source>
        <dbReference type="EMBL" id="CAG8766242.1"/>
    </source>
</evidence>
<keyword evidence="2" id="KW-1185">Reference proteome</keyword>
<accession>A0ACA9QVM9</accession>